<accession>X1M9K8</accession>
<reference evidence="3" key="1">
    <citation type="journal article" date="2014" name="Front. Microbiol.">
        <title>High frequency of phylogenetically diverse reductive dehalogenase-homologous genes in deep subseafloor sedimentary metagenomes.</title>
        <authorList>
            <person name="Kawai M."/>
            <person name="Futagami T."/>
            <person name="Toyoda A."/>
            <person name="Takaki Y."/>
            <person name="Nishi S."/>
            <person name="Hori S."/>
            <person name="Arai W."/>
            <person name="Tsubouchi T."/>
            <person name="Morono Y."/>
            <person name="Uchiyama I."/>
            <person name="Ito T."/>
            <person name="Fujiyama A."/>
            <person name="Inagaki F."/>
            <person name="Takami H."/>
        </authorList>
    </citation>
    <scope>NUCLEOTIDE SEQUENCE</scope>
    <source>
        <strain evidence="3">Expedition CK06-06</strain>
    </source>
</reference>
<protein>
    <recommendedName>
        <fullName evidence="2">MacB-like periplasmic core domain-containing protein</fullName>
    </recommendedName>
</protein>
<proteinExistence type="predicted"/>
<sequence length="287" mass="33213">GFKPVDIMKNTFKTGKKGVRFRKILVVIQYSFALLLMIITIIVYKQDNYVRNADLGITKDNIIYMPVRGELEEKYEVFQTRLRQNPDILHVTTCSKIPLFIDQGEFEWGETSDEKNSIARIAWVGYDFLETFDLELTAGRFYSRNLSSSNNEFMVINESMVKKLGWESPVGRSFYFWNKSYTIIGVVEDFYSFPIALGGEALMLPFSLIEDYLFIKIETGREPSAISYIEKVFSEIDPVYPFIHYFLNDYVDPVFENSDQVNKIVLFFTLLGILISCLGLFGLVTYS</sequence>
<dbReference type="Pfam" id="PF12704">
    <property type="entry name" value="MacB_PCD"/>
    <property type="match status" value="1"/>
</dbReference>
<feature type="transmembrane region" description="Helical" evidence="1">
    <location>
        <begin position="264"/>
        <end position="286"/>
    </location>
</feature>
<name>X1M9K8_9ZZZZ</name>
<keyword evidence="1" id="KW-0812">Transmembrane</keyword>
<keyword evidence="1" id="KW-1133">Transmembrane helix</keyword>
<feature type="non-terminal residue" evidence="3">
    <location>
        <position position="1"/>
    </location>
</feature>
<evidence type="ECO:0000313" key="3">
    <source>
        <dbReference type="EMBL" id="GAI28327.1"/>
    </source>
</evidence>
<keyword evidence="1" id="KW-0472">Membrane</keyword>
<evidence type="ECO:0000256" key="1">
    <source>
        <dbReference type="SAM" id="Phobius"/>
    </source>
</evidence>
<dbReference type="AlphaFoldDB" id="X1M9K8"/>
<dbReference type="InterPro" id="IPR025857">
    <property type="entry name" value="MacB_PCD"/>
</dbReference>
<feature type="domain" description="MacB-like periplasmic core" evidence="2">
    <location>
        <begin position="75"/>
        <end position="222"/>
    </location>
</feature>
<evidence type="ECO:0000259" key="2">
    <source>
        <dbReference type="Pfam" id="PF12704"/>
    </source>
</evidence>
<feature type="transmembrane region" description="Helical" evidence="1">
    <location>
        <begin position="21"/>
        <end position="44"/>
    </location>
</feature>
<organism evidence="3">
    <name type="scientific">marine sediment metagenome</name>
    <dbReference type="NCBI Taxonomy" id="412755"/>
    <lineage>
        <taxon>unclassified sequences</taxon>
        <taxon>metagenomes</taxon>
        <taxon>ecological metagenomes</taxon>
    </lineage>
</organism>
<feature type="non-terminal residue" evidence="3">
    <location>
        <position position="287"/>
    </location>
</feature>
<gene>
    <name evidence="3" type="ORF">S06H3_28376</name>
</gene>
<comment type="caution">
    <text evidence="3">The sequence shown here is derived from an EMBL/GenBank/DDBJ whole genome shotgun (WGS) entry which is preliminary data.</text>
</comment>
<dbReference type="EMBL" id="BARV01016552">
    <property type="protein sequence ID" value="GAI28327.1"/>
    <property type="molecule type" value="Genomic_DNA"/>
</dbReference>